<evidence type="ECO:0000256" key="25">
    <source>
        <dbReference type="ARBA" id="ARBA00084014"/>
    </source>
</evidence>
<dbReference type="GO" id="GO:0010605">
    <property type="term" value="P:negative regulation of macromolecule metabolic process"/>
    <property type="evidence" value="ECO:0007669"/>
    <property type="project" value="UniProtKB-ARBA"/>
</dbReference>
<dbReference type="Gene3D" id="6.10.250.2460">
    <property type="match status" value="1"/>
</dbReference>
<dbReference type="Pfam" id="PF08236">
    <property type="entry name" value="SRI"/>
    <property type="match status" value="1"/>
</dbReference>
<evidence type="ECO:0000256" key="10">
    <source>
        <dbReference type="ARBA" id="ARBA00022801"/>
    </source>
</evidence>
<dbReference type="InterPro" id="IPR002464">
    <property type="entry name" value="DNA/RNA_helicase_DEAH_CS"/>
</dbReference>
<evidence type="ECO:0000256" key="2">
    <source>
        <dbReference type="ARBA" id="ARBA00004642"/>
    </source>
</evidence>
<feature type="compositionally biased region" description="Basic and acidic residues" evidence="26">
    <location>
        <begin position="737"/>
        <end position="747"/>
    </location>
</feature>
<evidence type="ECO:0000256" key="19">
    <source>
        <dbReference type="ARBA" id="ARBA00034617"/>
    </source>
</evidence>
<evidence type="ECO:0000256" key="22">
    <source>
        <dbReference type="ARBA" id="ARBA00074289"/>
    </source>
</evidence>
<dbReference type="PROSITE" id="PS51194">
    <property type="entry name" value="HELICASE_CTER"/>
    <property type="match status" value="1"/>
</dbReference>
<evidence type="ECO:0000256" key="18">
    <source>
        <dbReference type="ARBA" id="ARBA00023306"/>
    </source>
</evidence>
<dbReference type="GO" id="GO:0046872">
    <property type="term" value="F:metal ion binding"/>
    <property type="evidence" value="ECO:0007669"/>
    <property type="project" value="UniProtKB-KW"/>
</dbReference>
<dbReference type="CDD" id="cd18014">
    <property type="entry name" value="DEXHc_RecQ5"/>
    <property type="match status" value="1"/>
</dbReference>
<evidence type="ECO:0000256" key="1">
    <source>
        <dbReference type="ARBA" id="ARBA00001947"/>
    </source>
</evidence>
<feature type="domain" description="Helicase ATP-binding" evidence="27">
    <location>
        <begin position="36"/>
        <end position="210"/>
    </location>
</feature>
<dbReference type="Pfam" id="PF00271">
    <property type="entry name" value="Helicase_C"/>
    <property type="match status" value="1"/>
</dbReference>
<evidence type="ECO:0000256" key="4">
    <source>
        <dbReference type="ARBA" id="ARBA00022553"/>
    </source>
</evidence>
<keyword evidence="4" id="KW-0597">Phosphoprotein</keyword>
<evidence type="ECO:0000256" key="20">
    <source>
        <dbReference type="ARBA" id="ARBA00034808"/>
    </source>
</evidence>
<keyword evidence="11" id="KW-0347">Helicase</keyword>
<keyword evidence="6" id="KW-0235">DNA replication</keyword>
<keyword evidence="10" id="KW-0378">Hydrolase</keyword>
<reference evidence="30" key="3">
    <citation type="submission" date="2022-01" db="EMBL/GenBank/DDBJ databases">
        <authorList>
            <person name="Rubenstein D.R."/>
        </authorList>
    </citation>
    <scope>NUCLEOTIDE SEQUENCE</scope>
    <source>
        <strain evidence="30">SS15</strain>
        <tissue evidence="30">Liver</tissue>
    </source>
</reference>
<reference evidence="29" key="1">
    <citation type="submission" date="2020-10" db="EMBL/GenBank/DDBJ databases">
        <title>Feather gene expression reveals the developmental basis of iridescence in African starlings.</title>
        <authorList>
            <person name="Rubenstein D.R."/>
        </authorList>
    </citation>
    <scope>NUCLEOTIDE SEQUENCE</scope>
    <source>
        <strain evidence="29">SS15</strain>
        <tissue evidence="29">Liver</tissue>
    </source>
</reference>
<evidence type="ECO:0000256" key="6">
    <source>
        <dbReference type="ARBA" id="ARBA00022705"/>
    </source>
</evidence>
<keyword evidence="31" id="KW-1185">Reference proteome</keyword>
<dbReference type="GO" id="GO:0005524">
    <property type="term" value="F:ATP binding"/>
    <property type="evidence" value="ECO:0007669"/>
    <property type="project" value="UniProtKB-KW"/>
</dbReference>
<evidence type="ECO:0000256" key="21">
    <source>
        <dbReference type="ARBA" id="ARBA00049360"/>
    </source>
</evidence>
<keyword evidence="7" id="KW-0479">Metal-binding</keyword>
<comment type="catalytic activity">
    <reaction evidence="21">
        <text>ATP + H2O = ADP + phosphate + H(+)</text>
        <dbReference type="Rhea" id="RHEA:13065"/>
        <dbReference type="ChEBI" id="CHEBI:15377"/>
        <dbReference type="ChEBI" id="CHEBI:15378"/>
        <dbReference type="ChEBI" id="CHEBI:30616"/>
        <dbReference type="ChEBI" id="CHEBI:43474"/>
        <dbReference type="ChEBI" id="CHEBI:456216"/>
    </reaction>
</comment>
<dbReference type="Pfam" id="PF00270">
    <property type="entry name" value="DEAD"/>
    <property type="match status" value="1"/>
</dbReference>
<dbReference type="SMART" id="SM00490">
    <property type="entry name" value="HELICc"/>
    <property type="match status" value="1"/>
</dbReference>
<evidence type="ECO:0000256" key="9">
    <source>
        <dbReference type="ARBA" id="ARBA00022763"/>
    </source>
</evidence>
<dbReference type="EMBL" id="JADDUC010000239">
    <property type="protein sequence ID" value="KAG0115122.1"/>
    <property type="molecule type" value="Genomic_DNA"/>
</dbReference>
<dbReference type="GO" id="GO:0005694">
    <property type="term" value="C:chromosome"/>
    <property type="evidence" value="ECO:0007669"/>
    <property type="project" value="InterPro"/>
</dbReference>
<keyword evidence="18" id="KW-0131">Cell cycle</keyword>
<dbReference type="InterPro" id="IPR032284">
    <property type="entry name" value="RecQ_Zn-bd"/>
</dbReference>
<evidence type="ECO:0000256" key="26">
    <source>
        <dbReference type="SAM" id="MobiDB-lite"/>
    </source>
</evidence>
<evidence type="ECO:0000259" key="28">
    <source>
        <dbReference type="PROSITE" id="PS51194"/>
    </source>
</evidence>
<dbReference type="GO" id="GO:0043138">
    <property type="term" value="F:3'-5' DNA helicase activity"/>
    <property type="evidence" value="ECO:0007669"/>
    <property type="project" value="UniProtKB-EC"/>
</dbReference>
<dbReference type="GO" id="GO:0009378">
    <property type="term" value="F:four-way junction helicase activity"/>
    <property type="evidence" value="ECO:0007669"/>
    <property type="project" value="TreeGrafter"/>
</dbReference>
<dbReference type="GO" id="GO:0003677">
    <property type="term" value="F:DNA binding"/>
    <property type="evidence" value="ECO:0007669"/>
    <property type="project" value="UniProtKB-KW"/>
</dbReference>
<dbReference type="GO" id="GO:0000724">
    <property type="term" value="P:double-strand break repair via homologous recombination"/>
    <property type="evidence" value="ECO:0007669"/>
    <property type="project" value="TreeGrafter"/>
</dbReference>
<dbReference type="GO" id="GO:0016787">
    <property type="term" value="F:hydrolase activity"/>
    <property type="evidence" value="ECO:0007669"/>
    <property type="project" value="UniProtKB-KW"/>
</dbReference>
<keyword evidence="13" id="KW-0067">ATP-binding</keyword>
<dbReference type="CDD" id="cd18794">
    <property type="entry name" value="SF2_C_RecQ"/>
    <property type="match status" value="1"/>
</dbReference>
<dbReference type="Proteomes" id="UP000618051">
    <property type="component" value="Unassembled WGS sequence"/>
</dbReference>
<dbReference type="FunFam" id="3.40.50.300:FF:000444">
    <property type="entry name" value="ATP-dependent DNA helicase"/>
    <property type="match status" value="1"/>
</dbReference>
<dbReference type="PROSITE" id="PS00690">
    <property type="entry name" value="DEAH_ATP_HELICASE"/>
    <property type="match status" value="1"/>
</dbReference>
<dbReference type="SUPFAM" id="SSF52540">
    <property type="entry name" value="P-loop containing nucleoside triphosphate hydrolases"/>
    <property type="match status" value="1"/>
</dbReference>
<evidence type="ECO:0000256" key="11">
    <source>
        <dbReference type="ARBA" id="ARBA00022806"/>
    </source>
</evidence>
<evidence type="ECO:0000256" key="16">
    <source>
        <dbReference type="ARBA" id="ARBA00023235"/>
    </source>
</evidence>
<evidence type="ECO:0000256" key="8">
    <source>
        <dbReference type="ARBA" id="ARBA00022741"/>
    </source>
</evidence>
<dbReference type="GO" id="GO:0051301">
    <property type="term" value="P:cell division"/>
    <property type="evidence" value="ECO:0007669"/>
    <property type="project" value="UniProtKB-KW"/>
</dbReference>
<organism evidence="29">
    <name type="scientific">Lamprotornis superbus</name>
    <dbReference type="NCBI Taxonomy" id="245042"/>
    <lineage>
        <taxon>Eukaryota</taxon>
        <taxon>Metazoa</taxon>
        <taxon>Chordata</taxon>
        <taxon>Craniata</taxon>
        <taxon>Vertebrata</taxon>
        <taxon>Euteleostomi</taxon>
        <taxon>Archelosauria</taxon>
        <taxon>Archosauria</taxon>
        <taxon>Dinosauria</taxon>
        <taxon>Saurischia</taxon>
        <taxon>Theropoda</taxon>
        <taxon>Coelurosauria</taxon>
        <taxon>Aves</taxon>
        <taxon>Neognathae</taxon>
        <taxon>Neoaves</taxon>
        <taxon>Telluraves</taxon>
        <taxon>Australaves</taxon>
        <taxon>Passeriformes</taxon>
        <taxon>Sturnidae</taxon>
        <taxon>Lamprotornis</taxon>
    </lineage>
</organism>
<dbReference type="InterPro" id="IPR011545">
    <property type="entry name" value="DEAD/DEAH_box_helicase_dom"/>
</dbReference>
<evidence type="ECO:0000256" key="5">
    <source>
        <dbReference type="ARBA" id="ARBA00022618"/>
    </source>
</evidence>
<dbReference type="Pfam" id="PF16124">
    <property type="entry name" value="RecQ_Zn_bind"/>
    <property type="match status" value="1"/>
</dbReference>
<evidence type="ECO:0000256" key="3">
    <source>
        <dbReference type="ARBA" id="ARBA00005446"/>
    </source>
</evidence>
<comment type="similarity">
    <text evidence="3">Belongs to the helicase family. RecQ subfamily.</text>
</comment>
<dbReference type="PANTHER" id="PTHR13710:SF152">
    <property type="entry name" value="ATP-DEPENDENT DNA HELICASE Q5"/>
    <property type="match status" value="1"/>
</dbReference>
<evidence type="ECO:0000313" key="29">
    <source>
        <dbReference type="EMBL" id="KAG0115122.1"/>
    </source>
</evidence>
<dbReference type="InterPro" id="IPR010716">
    <property type="entry name" value="RECQ5"/>
</dbReference>
<dbReference type="InterPro" id="IPR013257">
    <property type="entry name" value="SRI"/>
</dbReference>
<evidence type="ECO:0000256" key="17">
    <source>
        <dbReference type="ARBA" id="ARBA00023242"/>
    </source>
</evidence>
<keyword evidence="15" id="KW-0234">DNA repair</keyword>
<dbReference type="EC" id="5.6.2.4" evidence="20"/>
<evidence type="ECO:0000256" key="12">
    <source>
        <dbReference type="ARBA" id="ARBA00022833"/>
    </source>
</evidence>
<evidence type="ECO:0000256" key="7">
    <source>
        <dbReference type="ARBA" id="ARBA00022723"/>
    </source>
</evidence>
<dbReference type="GO" id="GO:0006260">
    <property type="term" value="P:DNA replication"/>
    <property type="evidence" value="ECO:0007669"/>
    <property type="project" value="UniProtKB-KW"/>
</dbReference>
<dbReference type="SMART" id="SM00487">
    <property type="entry name" value="DEXDc"/>
    <property type="match status" value="1"/>
</dbReference>
<dbReference type="Gene3D" id="3.40.50.300">
    <property type="entry name" value="P-loop containing nucleotide triphosphate hydrolases"/>
    <property type="match status" value="2"/>
</dbReference>
<accession>A0A835NGM6</accession>
<name>A0A835NGM6_9PASS</name>
<dbReference type="OrthoDB" id="10261556at2759"/>
<dbReference type="InterPro" id="IPR001650">
    <property type="entry name" value="Helicase_C-like"/>
</dbReference>
<dbReference type="GO" id="GO:0045934">
    <property type="term" value="P:negative regulation of nucleobase-containing compound metabolic process"/>
    <property type="evidence" value="ECO:0007669"/>
    <property type="project" value="UniProtKB-ARBA"/>
</dbReference>
<feature type="compositionally biased region" description="Basic and acidic residues" evidence="26">
    <location>
        <begin position="692"/>
        <end position="703"/>
    </location>
</feature>
<feature type="non-terminal residue" evidence="29">
    <location>
        <position position="1303"/>
    </location>
</feature>
<feature type="region of interest" description="Disordered" evidence="26">
    <location>
        <begin position="692"/>
        <end position="848"/>
    </location>
</feature>
<dbReference type="Pfam" id="PF06959">
    <property type="entry name" value="RecQ5"/>
    <property type="match status" value="1"/>
</dbReference>
<evidence type="ECO:0000256" key="13">
    <source>
        <dbReference type="ARBA" id="ARBA00022840"/>
    </source>
</evidence>
<keyword evidence="14" id="KW-0238">DNA-binding</keyword>
<comment type="subcellular location">
    <subcellularLocation>
        <location evidence="2">Nucleus</location>
        <location evidence="2">Nucleoplasm</location>
    </subcellularLocation>
</comment>
<keyword evidence="17" id="KW-0539">Nucleus</keyword>
<feature type="compositionally biased region" description="Low complexity" evidence="26">
    <location>
        <begin position="787"/>
        <end position="798"/>
    </location>
</feature>
<keyword evidence="8" id="KW-0547">Nucleotide-binding</keyword>
<reference evidence="30 31" key="2">
    <citation type="journal article" date="2021" name="J. Hered.">
        <title>Feather Gene Expression Elucidates the Developmental Basis of Plumage Iridescence in African Starlings.</title>
        <authorList>
            <person name="Rubenstein D.R."/>
            <person name="Corvelo A."/>
            <person name="MacManes M.D."/>
            <person name="Maia R."/>
            <person name="Narzisi G."/>
            <person name="Rousaki A."/>
            <person name="Vandenabeele P."/>
            <person name="Shawkey M.D."/>
            <person name="Solomon J."/>
        </authorList>
    </citation>
    <scope>NUCLEOTIDE SEQUENCE [LARGE SCALE GENOMIC DNA]</scope>
    <source>
        <strain evidence="30">SS15</strain>
    </source>
</reference>
<evidence type="ECO:0000259" key="27">
    <source>
        <dbReference type="PROSITE" id="PS51192"/>
    </source>
</evidence>
<feature type="compositionally biased region" description="Polar residues" evidence="26">
    <location>
        <begin position="814"/>
        <end position="831"/>
    </location>
</feature>
<comment type="catalytic activity">
    <reaction evidence="19">
        <text>Couples ATP hydrolysis with the unwinding of duplex DNA by translocating in the 3'-5' direction.</text>
        <dbReference type="EC" id="5.6.2.4"/>
    </reaction>
</comment>
<evidence type="ECO:0000256" key="14">
    <source>
        <dbReference type="ARBA" id="ARBA00023125"/>
    </source>
</evidence>
<sequence>MSGKAPPGLEGRVRKTLQKVFGFESFKTSLQESATMAVVRGEKDVFVCMPTGAGKSLCYQLPAVLAVGITIVISPLIALIQDQVDHLLALKIKACSLNSKLSAQEKKTILADLASEKPQVKLLYITPEMAAASSFQPTLNSLVSRNLLSYLVIDEAHCVSQWGHDFRPDYLRLGSLRARVPHTPCVALTATATKQVQEDVVAALKLKQPLATFKTPCFRSNLFYDVQFKELLTDPYANLKDFCLKALEVKGSTGAVSWPLSPGSQVYSGCGIVYCRMRDVCDQLAIELSYRGLKAKAYHAGLKAADRTSVQNEWMEEKIPVIVATISFGMGVDKANVRFVAHWNIAKSMAGYYQESGRAGRDGKPSCCRLYYSRNDRDQVSFLIKKELSNIQEKKGTLKESDKAVMTAFDAIVNFCEELGCRHAAIAKYFGDVTPPCNKCCDFCKNPGAVKRQLEQLERCSNSWSKTCIGPTGSSWDSYDPELYEGGRRGCRGFSRYDEEGGGNWDEENEERRKREWDNFYKKQMSLRKGKEPEKEDFVPPSADCPLKDAASRRISKLTVKGREHCLKMLEEALSNNQKIPAAEGKWSDPGACAVEMEYEAFQTSKMANSYKAAVLKKVAEINKASKQGELFSVFGSGRGGNSNLETKSVSLEEDFVPASQVPSFKPKRVGAGFPKKSSLFQTASELLKIKEESDAQPVKEDCPSGQDNSSYNLDLDTRDPVLQREETATKAVGESARVELHPEKKGQQTSPDTKTALGESPAKKSKRSKKQQMLAEAAKKESQDISKFFSLPKSSSKAQSCSTAKEDGCSAGTLPQVSSQSMCQEKLTPQENKDGSGDLTGQFQAENKELRETEVTLTEGGENSKMQQAAESEFLEEEMDDMESPAKKRLRTAAKSSILTQPEGKSVGSTKKKVTFDSNLAQCDKEGSSKTIQPVTKGMSLKETADIVVKYLTPFYKGGKFASKDLFKGFARHLSHLLTQEQSSARRTVKEEAQRLIKEFFRTRLRCETAAAPGNVEELSHGGFYETAEMRFNFLFPIAFLLTSVLSDTQSQGTSFCELMGLLPWMFCTVSNLYYLQQSGQGSDIPAGTLLWDGTLLSKWLLPLLPSPTLISPLLVIPKAIFAPCASPKVCSTGSSAAVTAGYGSAVTLKLTLWYLCCSVYMEPEPDSLAQVLPAGFPLGSASIPSLQGLVASGSSAARGMCSLRGCPGSHRLVRGTLSSTQREAPAREDAVVPSGISSPAKVKCLGTEGQVIKVMVIPSTNTVVAFLESSWLKSWVSSGRVLSQRQALGVQLCFIQDDNNC</sequence>
<evidence type="ECO:0000256" key="24">
    <source>
        <dbReference type="ARBA" id="ARBA00078243"/>
    </source>
</evidence>
<dbReference type="InterPro" id="IPR004589">
    <property type="entry name" value="DNA_helicase_ATP-dep_RecQ"/>
</dbReference>
<protein>
    <recommendedName>
        <fullName evidence="22">ATP-dependent DNA helicase Q5</fullName>
        <ecNumber evidence="20">5.6.2.4</ecNumber>
    </recommendedName>
    <alternativeName>
        <fullName evidence="23">DNA 3'-5' helicase RecQ5</fullName>
    </alternativeName>
    <alternativeName>
        <fullName evidence="24">DNA helicase, RecQ-like type 5</fullName>
    </alternativeName>
    <alternativeName>
        <fullName evidence="25">RecQ protein-like 5</fullName>
    </alternativeName>
</protein>
<dbReference type="PROSITE" id="PS51192">
    <property type="entry name" value="HELICASE_ATP_BIND_1"/>
    <property type="match status" value="1"/>
</dbReference>
<evidence type="ECO:0000256" key="23">
    <source>
        <dbReference type="ARBA" id="ARBA00076757"/>
    </source>
</evidence>
<dbReference type="Gene3D" id="6.10.250.3140">
    <property type="match status" value="1"/>
</dbReference>
<gene>
    <name evidence="30" type="ORF">IHE44_0006808</name>
    <name evidence="29" type="ORF">IHE44_006679</name>
</gene>
<proteinExistence type="inferred from homology"/>
<dbReference type="EMBL" id="JADDUC020000022">
    <property type="protein sequence ID" value="KAI1232352.1"/>
    <property type="molecule type" value="Genomic_DNA"/>
</dbReference>
<comment type="caution">
    <text evidence="29">The sequence shown here is derived from an EMBL/GenBank/DDBJ whole genome shotgun (WGS) entry which is preliminary data.</text>
</comment>
<dbReference type="FunFam" id="3.40.50.300:FF:000614">
    <property type="entry name" value="ATP-dependent DNA helicase"/>
    <property type="match status" value="1"/>
</dbReference>
<dbReference type="PANTHER" id="PTHR13710">
    <property type="entry name" value="DNA HELICASE RECQ FAMILY MEMBER"/>
    <property type="match status" value="1"/>
</dbReference>
<keyword evidence="16" id="KW-0413">Isomerase</keyword>
<evidence type="ECO:0000313" key="30">
    <source>
        <dbReference type="EMBL" id="KAI1232352.1"/>
    </source>
</evidence>
<evidence type="ECO:0000313" key="31">
    <source>
        <dbReference type="Proteomes" id="UP000618051"/>
    </source>
</evidence>
<dbReference type="InterPro" id="IPR014001">
    <property type="entry name" value="Helicase_ATP-bd"/>
</dbReference>
<comment type="cofactor">
    <cofactor evidence="1">
        <name>Zn(2+)</name>
        <dbReference type="ChEBI" id="CHEBI:29105"/>
    </cofactor>
</comment>
<keyword evidence="9" id="KW-0227">DNA damage</keyword>
<dbReference type="GO" id="GO:0005737">
    <property type="term" value="C:cytoplasm"/>
    <property type="evidence" value="ECO:0007669"/>
    <property type="project" value="TreeGrafter"/>
</dbReference>
<evidence type="ECO:0000256" key="15">
    <source>
        <dbReference type="ARBA" id="ARBA00023204"/>
    </source>
</evidence>
<dbReference type="GO" id="GO:0006355">
    <property type="term" value="P:regulation of DNA-templated transcription"/>
    <property type="evidence" value="ECO:0007669"/>
    <property type="project" value="InterPro"/>
</dbReference>
<keyword evidence="12" id="KW-0862">Zinc</keyword>
<dbReference type="GO" id="GO:0005654">
    <property type="term" value="C:nucleoplasm"/>
    <property type="evidence" value="ECO:0007669"/>
    <property type="project" value="UniProtKB-SubCell"/>
</dbReference>
<dbReference type="InterPro" id="IPR027417">
    <property type="entry name" value="P-loop_NTPase"/>
</dbReference>
<keyword evidence="5" id="KW-0132">Cell division</keyword>
<dbReference type="NCBIfam" id="TIGR00614">
    <property type="entry name" value="recQ_fam"/>
    <property type="match status" value="1"/>
</dbReference>
<feature type="domain" description="Helicase C-terminal" evidence="28">
    <location>
        <begin position="262"/>
        <end position="406"/>
    </location>
</feature>
<feature type="compositionally biased region" description="Basic and acidic residues" evidence="26">
    <location>
        <begin position="716"/>
        <end position="729"/>
    </location>
</feature>